<dbReference type="GO" id="GO:0005634">
    <property type="term" value="C:nucleus"/>
    <property type="evidence" value="ECO:0007669"/>
    <property type="project" value="TreeGrafter"/>
</dbReference>
<protein>
    <recommendedName>
        <fullName evidence="3">Xylanolytic transcriptional activator regulatory domain-containing protein</fullName>
    </recommendedName>
</protein>
<feature type="region of interest" description="Disordered" evidence="2">
    <location>
        <begin position="1"/>
        <end position="58"/>
    </location>
</feature>
<evidence type="ECO:0000313" key="5">
    <source>
        <dbReference type="Proteomes" id="UP000829364"/>
    </source>
</evidence>
<evidence type="ECO:0000256" key="2">
    <source>
        <dbReference type="SAM" id="MobiDB-lite"/>
    </source>
</evidence>
<reference evidence="4" key="1">
    <citation type="submission" date="2021-11" db="EMBL/GenBank/DDBJ databases">
        <title>Purpureocillium_takamizusanense_genome.</title>
        <authorList>
            <person name="Nguyen N.-H."/>
        </authorList>
    </citation>
    <scope>NUCLEOTIDE SEQUENCE</scope>
    <source>
        <strain evidence="4">PT3</strain>
    </source>
</reference>
<dbReference type="GO" id="GO:0008270">
    <property type="term" value="F:zinc ion binding"/>
    <property type="evidence" value="ECO:0007669"/>
    <property type="project" value="InterPro"/>
</dbReference>
<dbReference type="Pfam" id="PF04082">
    <property type="entry name" value="Fungal_trans"/>
    <property type="match status" value="1"/>
</dbReference>
<name>A0A9Q8QEV5_9HYPO</name>
<organism evidence="4 5">
    <name type="scientific">Purpureocillium takamizusanense</name>
    <dbReference type="NCBI Taxonomy" id="2060973"/>
    <lineage>
        <taxon>Eukaryota</taxon>
        <taxon>Fungi</taxon>
        <taxon>Dikarya</taxon>
        <taxon>Ascomycota</taxon>
        <taxon>Pezizomycotina</taxon>
        <taxon>Sordariomycetes</taxon>
        <taxon>Hypocreomycetidae</taxon>
        <taxon>Hypocreales</taxon>
        <taxon>Ophiocordycipitaceae</taxon>
        <taxon>Purpureocillium</taxon>
    </lineage>
</organism>
<dbReference type="OrthoDB" id="3034343at2759"/>
<dbReference type="SMART" id="SM00906">
    <property type="entry name" value="Fungal_trans"/>
    <property type="match status" value="1"/>
</dbReference>
<accession>A0A9Q8QEV5</accession>
<dbReference type="GO" id="GO:0006351">
    <property type="term" value="P:DNA-templated transcription"/>
    <property type="evidence" value="ECO:0007669"/>
    <property type="project" value="InterPro"/>
</dbReference>
<gene>
    <name evidence="4" type="ORF">JDV02_004589</name>
</gene>
<dbReference type="KEGG" id="ptkz:JDV02_004589"/>
<evidence type="ECO:0000256" key="1">
    <source>
        <dbReference type="ARBA" id="ARBA00023242"/>
    </source>
</evidence>
<proteinExistence type="predicted"/>
<evidence type="ECO:0000259" key="3">
    <source>
        <dbReference type="SMART" id="SM00906"/>
    </source>
</evidence>
<dbReference type="Proteomes" id="UP000829364">
    <property type="component" value="Chromosome 3"/>
</dbReference>
<dbReference type="GO" id="GO:0001080">
    <property type="term" value="P:nitrogen catabolite activation of transcription from RNA polymerase II promoter"/>
    <property type="evidence" value="ECO:0007669"/>
    <property type="project" value="TreeGrafter"/>
</dbReference>
<dbReference type="GeneID" id="72066542"/>
<dbReference type="GO" id="GO:0003677">
    <property type="term" value="F:DNA binding"/>
    <property type="evidence" value="ECO:0007669"/>
    <property type="project" value="InterPro"/>
</dbReference>
<feature type="compositionally biased region" description="Low complexity" evidence="2">
    <location>
        <begin position="20"/>
        <end position="31"/>
    </location>
</feature>
<dbReference type="CDD" id="cd12148">
    <property type="entry name" value="fungal_TF_MHR"/>
    <property type="match status" value="1"/>
</dbReference>
<evidence type="ECO:0000313" key="4">
    <source>
        <dbReference type="EMBL" id="UNI18315.1"/>
    </source>
</evidence>
<keyword evidence="5" id="KW-1185">Reference proteome</keyword>
<dbReference type="PANTHER" id="PTHR31668:SF10">
    <property type="entry name" value="ZN(II)2CYS6 TRANSCRIPTION FACTOR (EUROFUNG)"/>
    <property type="match status" value="1"/>
</dbReference>
<feature type="domain" description="Xylanolytic transcriptional activator regulatory" evidence="3">
    <location>
        <begin position="258"/>
        <end position="331"/>
    </location>
</feature>
<dbReference type="PANTHER" id="PTHR31668">
    <property type="entry name" value="GLUCOSE TRANSPORT TRANSCRIPTION REGULATOR RGT1-RELATED-RELATED"/>
    <property type="match status" value="1"/>
</dbReference>
<dbReference type="InterPro" id="IPR050797">
    <property type="entry name" value="Carb_Metab_Trans_Reg"/>
</dbReference>
<keyword evidence="1" id="KW-0539">Nucleus</keyword>
<dbReference type="EMBL" id="CP086356">
    <property type="protein sequence ID" value="UNI18315.1"/>
    <property type="molecule type" value="Genomic_DNA"/>
</dbReference>
<dbReference type="RefSeq" id="XP_047841796.1">
    <property type="nucleotide sequence ID" value="XM_047985819.1"/>
</dbReference>
<dbReference type="InterPro" id="IPR007219">
    <property type="entry name" value="XnlR_reg_dom"/>
</dbReference>
<sequence>MPPWTSANDLRPRRSVLPDAAPTATTIAPQPAEAPPPTSEVPEAAPRWAASHLDSSTTIAEQPRSAAVSLDATEKENPHIVGPATAGDSHFLEDYLSSIQEGGHGRAIRPILPGVTSTPVMFMRVRKRPVGLAVDLNPSSAELQTIVKLLEPWQDAVLNLYFSRGNGCFPVLDEGYFREYVSRSRVSPAVVACLYAHAMCYWSSDPNLSRHHRPDARFIWNLALEALYSELHISPGMPSIIAILLNIGGRPTTTMVGNGMLLGCAISLAHSLGLNRNPIAWNITEGEKTFRMQIWWCLVIHDRWTSLTYGTPPHIRQSHHDVPIPKANQHDERAQVFEALASLTIVLGAYIEQLYAAGDVTDRDPALAFSLDIWTDTLFGELRRIIVRGMNLDTPGAANLRLCYLAARFFMCRVELSTEVDDYIPGQSPNDRLLKTRRMAEDIVHFVRELTAKQLGDFWLPTAAFVFSSTTTFLVRLAVQAELPTCETSMQSLSLSLAHDLVTSLRSHKDLYGWELGDICIAQYGDVVDKLWSQNPASHLDPAWLDSAPFIPDPGFFESVIVDQWDPLAWCQAP</sequence>
<dbReference type="AlphaFoldDB" id="A0A9Q8QEV5"/>